<feature type="compositionally biased region" description="Polar residues" evidence="1">
    <location>
        <begin position="32"/>
        <end position="48"/>
    </location>
</feature>
<reference evidence="3" key="1">
    <citation type="journal article" date="2015" name="Nat. Genet.">
        <title>The genome and transcriptome of the zoonotic hookworm Ancylostoma ceylanicum identify infection-specific gene families.</title>
        <authorList>
            <person name="Schwarz E.M."/>
            <person name="Hu Y."/>
            <person name="Antoshechkin I."/>
            <person name="Miller M.M."/>
            <person name="Sternberg P.W."/>
            <person name="Aroian R.V."/>
        </authorList>
    </citation>
    <scope>NUCLEOTIDE SEQUENCE</scope>
    <source>
        <strain evidence="3">HY135</strain>
    </source>
</reference>
<evidence type="ECO:0000256" key="1">
    <source>
        <dbReference type="SAM" id="MobiDB-lite"/>
    </source>
</evidence>
<gene>
    <name evidence="2" type="primary">Acey_s0084.g1701</name>
    <name evidence="2" type="ORF">Y032_0084g1701</name>
</gene>
<evidence type="ECO:0000313" key="2">
    <source>
        <dbReference type="EMBL" id="EYC04971.1"/>
    </source>
</evidence>
<dbReference type="AlphaFoldDB" id="A0A016TQH0"/>
<comment type="caution">
    <text evidence="2">The sequence shown here is derived from an EMBL/GenBank/DDBJ whole genome shotgun (WGS) entry which is preliminary data.</text>
</comment>
<dbReference type="EMBL" id="JARK01001420">
    <property type="protein sequence ID" value="EYC04971.1"/>
    <property type="molecule type" value="Genomic_DNA"/>
</dbReference>
<feature type="region of interest" description="Disordered" evidence="1">
    <location>
        <begin position="32"/>
        <end position="52"/>
    </location>
</feature>
<protein>
    <submittedName>
        <fullName evidence="2">Uncharacterized protein</fullName>
    </submittedName>
</protein>
<accession>A0A016TQH0</accession>
<keyword evidence="3" id="KW-1185">Reference proteome</keyword>
<organism evidence="2 3">
    <name type="scientific">Ancylostoma ceylanicum</name>
    <dbReference type="NCBI Taxonomy" id="53326"/>
    <lineage>
        <taxon>Eukaryota</taxon>
        <taxon>Metazoa</taxon>
        <taxon>Ecdysozoa</taxon>
        <taxon>Nematoda</taxon>
        <taxon>Chromadorea</taxon>
        <taxon>Rhabditida</taxon>
        <taxon>Rhabditina</taxon>
        <taxon>Rhabditomorpha</taxon>
        <taxon>Strongyloidea</taxon>
        <taxon>Ancylostomatidae</taxon>
        <taxon>Ancylostomatinae</taxon>
        <taxon>Ancylostoma</taxon>
    </lineage>
</organism>
<dbReference type="Proteomes" id="UP000024635">
    <property type="component" value="Unassembled WGS sequence"/>
</dbReference>
<sequence>MRVPSDNLGSKYPISGYSNNTGRLRISQLTGLPLPQSNATTRVPSNNLDSEDPRLKVIQQSEFRSTF</sequence>
<feature type="region of interest" description="Disordered" evidence="1">
    <location>
        <begin position="1"/>
        <end position="20"/>
    </location>
</feature>
<name>A0A016TQH0_9BILA</name>
<evidence type="ECO:0000313" key="3">
    <source>
        <dbReference type="Proteomes" id="UP000024635"/>
    </source>
</evidence>
<proteinExistence type="predicted"/>